<accession>A0ABU8BZ49</accession>
<evidence type="ECO:0000313" key="15">
    <source>
        <dbReference type="Proteomes" id="UP001431963"/>
    </source>
</evidence>
<proteinExistence type="inferred from homology"/>
<dbReference type="PRINTS" id="PR01399">
    <property type="entry name" value="ENTSNTHTASED"/>
</dbReference>
<dbReference type="PANTHER" id="PTHR38096:SF1">
    <property type="entry name" value="ENTEROBACTIN SYNTHASE COMPONENT D"/>
    <property type="match status" value="1"/>
</dbReference>
<dbReference type="RefSeq" id="WP_335425010.1">
    <property type="nucleotide sequence ID" value="NZ_JBALHR010000015.1"/>
</dbReference>
<dbReference type="Proteomes" id="UP001431963">
    <property type="component" value="Unassembled WGS sequence"/>
</dbReference>
<dbReference type="InterPro" id="IPR003542">
    <property type="entry name" value="Enbac_synth_compD-like"/>
</dbReference>
<dbReference type="InterPro" id="IPR037143">
    <property type="entry name" value="4-PPantetheinyl_Trfase_dom_sf"/>
</dbReference>
<evidence type="ECO:0000256" key="5">
    <source>
        <dbReference type="ARBA" id="ARBA00019087"/>
    </source>
</evidence>
<sequence>MTLFPLLTENPFGLSGLFWREGQFQPGPLMGAVAELLHLGDPLGPARATLPDVLRNAVPKRQREFLAGRICAALALRAAGLPERLGQQDRAPVWPAGAAGSISHSDSRVVAAVSRDHAALGVDCEIIMPDDQARALAPMILTPGEAALRPGTLDFAAFLTLIFSAKEALYKAISARQSRVLEFHDVLLTGIAGDRLHLAQGAQDYQARFRLDRTEVLTLVLVSA</sequence>
<comment type="caution">
    <text evidence="14">The sequence shown here is derived from an EMBL/GenBank/DDBJ whole genome shotgun (WGS) entry which is preliminary data.</text>
</comment>
<reference evidence="14" key="1">
    <citation type="submission" date="2024-02" db="EMBL/GenBank/DDBJ databases">
        <title>Genome sequences of strain Gemmobacter sp. JM10B15.</title>
        <authorList>
            <person name="Zhang M."/>
        </authorList>
    </citation>
    <scope>NUCLEOTIDE SEQUENCE</scope>
    <source>
        <strain evidence="14">JM10B15</strain>
    </source>
</reference>
<evidence type="ECO:0000259" key="12">
    <source>
        <dbReference type="Pfam" id="PF01648"/>
    </source>
</evidence>
<comment type="catalytic activity">
    <reaction evidence="10">
        <text>apo-[aryl-carrier protein] + CoA = holo-[aryl-carrier protein] + adenosine 3',5'-bisphosphate + H(+)</text>
        <dbReference type="Rhea" id="RHEA:48404"/>
        <dbReference type="Rhea" id="RHEA-COMP:15903"/>
        <dbReference type="Rhea" id="RHEA-COMP:17557"/>
        <dbReference type="ChEBI" id="CHEBI:15378"/>
        <dbReference type="ChEBI" id="CHEBI:29999"/>
        <dbReference type="ChEBI" id="CHEBI:57287"/>
        <dbReference type="ChEBI" id="CHEBI:58343"/>
        <dbReference type="ChEBI" id="CHEBI:64479"/>
    </reaction>
</comment>
<evidence type="ECO:0000256" key="2">
    <source>
        <dbReference type="ARBA" id="ARBA00004993"/>
    </source>
</evidence>
<evidence type="ECO:0000256" key="3">
    <source>
        <dbReference type="ARBA" id="ARBA00008342"/>
    </source>
</evidence>
<dbReference type="Gene3D" id="3.90.470.20">
    <property type="entry name" value="4'-phosphopantetheinyl transferase domain"/>
    <property type="match status" value="1"/>
</dbReference>
<evidence type="ECO:0000256" key="7">
    <source>
        <dbReference type="ARBA" id="ARBA00023191"/>
    </source>
</evidence>
<dbReference type="InterPro" id="IPR041354">
    <property type="entry name" value="4PPT_N"/>
</dbReference>
<dbReference type="SUPFAM" id="SSF56214">
    <property type="entry name" value="4'-phosphopantetheinyl transferase"/>
    <property type="match status" value="1"/>
</dbReference>
<comment type="function">
    <text evidence="1">Involved in the biosynthesis of the siderophore enterobactin (enterochelin), which is a macrocyclic trimeric lactone of N-(2,3-dihydroxybenzoyl)-serine. The serine trilactone serves as a scaffolding for the three catechol functionalities that provide hexadentate coordination for the tightly ligated iron(2+) atoms. Plays an essential role in the assembly of the enterobactin by catalyzing the transfer of the 4'-phosphopantetheine (Ppant) moiety from coenzyme A to the apo-domains of both EntB (ArCP domain) and EntF (PCP domain) to yield their holo-forms which make them competent for the activation of 2,3-dihydroxybenzoate (DHB) and L-serine, respectively.</text>
</comment>
<dbReference type="EMBL" id="JBALHR010000015">
    <property type="protein sequence ID" value="MEH7829983.1"/>
    <property type="molecule type" value="Genomic_DNA"/>
</dbReference>
<name>A0ABU8BZ49_9RHOB</name>
<evidence type="ECO:0000313" key="14">
    <source>
        <dbReference type="EMBL" id="MEH7829983.1"/>
    </source>
</evidence>
<comment type="catalytic activity">
    <reaction evidence="11">
        <text>apo-[peptidyl-carrier protein] + CoA = holo-[peptidyl-carrier protein] + adenosine 3',5'-bisphosphate + H(+)</text>
        <dbReference type="Rhea" id="RHEA:46228"/>
        <dbReference type="Rhea" id="RHEA-COMP:11479"/>
        <dbReference type="Rhea" id="RHEA-COMP:11480"/>
        <dbReference type="ChEBI" id="CHEBI:15378"/>
        <dbReference type="ChEBI" id="CHEBI:29999"/>
        <dbReference type="ChEBI" id="CHEBI:57287"/>
        <dbReference type="ChEBI" id="CHEBI:58343"/>
        <dbReference type="ChEBI" id="CHEBI:64479"/>
    </reaction>
</comment>
<evidence type="ECO:0000256" key="8">
    <source>
        <dbReference type="ARBA" id="ARBA00029894"/>
    </source>
</evidence>
<protein>
    <recommendedName>
        <fullName evidence="5">Enterobactin synthase component D</fullName>
    </recommendedName>
    <alternativeName>
        <fullName evidence="8">4'-phosphopantetheinyl transferase EntD</fullName>
    </alternativeName>
    <alternativeName>
        <fullName evidence="9">Enterochelin synthase D</fullName>
    </alternativeName>
</protein>
<dbReference type="Pfam" id="PF01648">
    <property type="entry name" value="ACPS"/>
    <property type="match status" value="1"/>
</dbReference>
<evidence type="ECO:0000259" key="13">
    <source>
        <dbReference type="Pfam" id="PF17837"/>
    </source>
</evidence>
<organism evidence="14 15">
    <name type="scientific">Gemmobacter denitrificans</name>
    <dbReference type="NCBI Taxonomy" id="3123040"/>
    <lineage>
        <taxon>Bacteria</taxon>
        <taxon>Pseudomonadati</taxon>
        <taxon>Pseudomonadota</taxon>
        <taxon>Alphaproteobacteria</taxon>
        <taxon>Rhodobacterales</taxon>
        <taxon>Paracoccaceae</taxon>
        <taxon>Gemmobacter</taxon>
    </lineage>
</organism>
<keyword evidence="7" id="KW-0259">Enterobactin biosynthesis</keyword>
<evidence type="ECO:0000256" key="4">
    <source>
        <dbReference type="ARBA" id="ARBA00011503"/>
    </source>
</evidence>
<gene>
    <name evidence="14" type="ORF">V6590_17670</name>
</gene>
<dbReference type="GO" id="GO:0016740">
    <property type="term" value="F:transferase activity"/>
    <property type="evidence" value="ECO:0007669"/>
    <property type="project" value="UniProtKB-KW"/>
</dbReference>
<comment type="pathway">
    <text evidence="2">Siderophore biosynthesis; enterobactin biosynthesis.</text>
</comment>
<dbReference type="Pfam" id="PF17837">
    <property type="entry name" value="4PPT_N"/>
    <property type="match status" value="1"/>
</dbReference>
<feature type="domain" description="4'-phosphopantetheinyl transferase" evidence="12">
    <location>
        <begin position="120"/>
        <end position="211"/>
    </location>
</feature>
<dbReference type="InterPro" id="IPR008278">
    <property type="entry name" value="4-PPantetheinyl_Trfase_dom"/>
</dbReference>
<evidence type="ECO:0000256" key="10">
    <source>
        <dbReference type="ARBA" id="ARBA00049176"/>
    </source>
</evidence>
<comment type="similarity">
    <text evidence="3">Belongs to the P-Pant transferase superfamily. EntD family.</text>
</comment>
<evidence type="ECO:0000256" key="9">
    <source>
        <dbReference type="ARBA" id="ARBA00031996"/>
    </source>
</evidence>
<comment type="subunit">
    <text evidence="4">EntB, EntD, EntE, and EntF form a multienzyme complex called enterobactin synthase.</text>
</comment>
<evidence type="ECO:0000256" key="1">
    <source>
        <dbReference type="ARBA" id="ARBA00003937"/>
    </source>
</evidence>
<feature type="domain" description="4'-phosphopantetheinyl transferase N-terminal" evidence="13">
    <location>
        <begin position="54"/>
        <end position="114"/>
    </location>
</feature>
<dbReference type="PANTHER" id="PTHR38096">
    <property type="entry name" value="ENTEROBACTIN SYNTHASE COMPONENT D"/>
    <property type="match status" value="1"/>
</dbReference>
<evidence type="ECO:0000256" key="6">
    <source>
        <dbReference type="ARBA" id="ARBA00022679"/>
    </source>
</evidence>
<keyword evidence="15" id="KW-1185">Reference proteome</keyword>
<keyword evidence="6 14" id="KW-0808">Transferase</keyword>
<evidence type="ECO:0000256" key="11">
    <source>
        <dbReference type="ARBA" id="ARBA00049191"/>
    </source>
</evidence>